<organism evidence="5">
    <name type="scientific">Musca domestica</name>
    <name type="common">House fly</name>
    <dbReference type="NCBI Taxonomy" id="7370"/>
    <lineage>
        <taxon>Eukaryota</taxon>
        <taxon>Metazoa</taxon>
        <taxon>Ecdysozoa</taxon>
        <taxon>Arthropoda</taxon>
        <taxon>Hexapoda</taxon>
        <taxon>Insecta</taxon>
        <taxon>Pterygota</taxon>
        <taxon>Neoptera</taxon>
        <taxon>Endopterygota</taxon>
        <taxon>Diptera</taxon>
        <taxon>Brachycera</taxon>
        <taxon>Muscomorpha</taxon>
        <taxon>Muscoidea</taxon>
        <taxon>Muscidae</taxon>
        <taxon>Musca</taxon>
    </lineage>
</organism>
<accession>A0A1I8MUB1</accession>
<dbReference type="EnsemblMetazoa" id="MDOA008514-RA">
    <property type="protein sequence ID" value="MDOA008514-PA"/>
    <property type="gene ID" value="MDOA008514"/>
</dbReference>
<feature type="signal peptide" evidence="4">
    <location>
        <begin position="1"/>
        <end position="20"/>
    </location>
</feature>
<evidence type="ECO:0000313" key="6">
    <source>
        <dbReference type="Proteomes" id="UP001652621"/>
    </source>
</evidence>
<dbReference type="STRING" id="7370.A0A1I8MUB1"/>
<keyword evidence="1 2" id="KW-0193">Cuticle</keyword>
<dbReference type="RefSeq" id="XP_005177814.2">
    <property type="nucleotide sequence ID" value="XM_005177757.4"/>
</dbReference>
<name>A0A1I8MUB1_MUSDO</name>
<dbReference type="InterPro" id="IPR051217">
    <property type="entry name" value="Insect_Cuticle_Struc_Prot"/>
</dbReference>
<dbReference type="PRINTS" id="PR00947">
    <property type="entry name" value="CUTICLE"/>
</dbReference>
<evidence type="ECO:0000313" key="7">
    <source>
        <dbReference type="RefSeq" id="XP_058981657.1"/>
    </source>
</evidence>
<evidence type="ECO:0000313" key="5">
    <source>
        <dbReference type="EnsemblMetazoa" id="MDOA008514-PA"/>
    </source>
</evidence>
<feature type="chain" id="PRO_5044560868" evidence="4">
    <location>
        <begin position="21"/>
        <end position="171"/>
    </location>
</feature>
<evidence type="ECO:0000256" key="4">
    <source>
        <dbReference type="SAM" id="SignalP"/>
    </source>
</evidence>
<gene>
    <name evidence="5" type="primary">101895529</name>
    <name evidence="7" type="synonym">LOC131803873</name>
</gene>
<dbReference type="GO" id="GO:0005615">
    <property type="term" value="C:extracellular space"/>
    <property type="evidence" value="ECO:0007669"/>
    <property type="project" value="TreeGrafter"/>
</dbReference>
<dbReference type="VEuPathDB" id="VectorBase:MDOA008514"/>
<dbReference type="Pfam" id="PF00379">
    <property type="entry name" value="Chitin_bind_4"/>
    <property type="match status" value="1"/>
</dbReference>
<keyword evidence="6" id="KW-1185">Reference proteome</keyword>
<protein>
    <submittedName>
        <fullName evidence="7">Adult-specific cuticular protein ACP-20-like</fullName>
    </submittedName>
</protein>
<feature type="region of interest" description="Disordered" evidence="3">
    <location>
        <begin position="55"/>
        <end position="126"/>
    </location>
</feature>
<evidence type="ECO:0000256" key="3">
    <source>
        <dbReference type="SAM" id="MobiDB-lite"/>
    </source>
</evidence>
<dbReference type="PROSITE" id="PS51155">
    <property type="entry name" value="CHIT_BIND_RR_2"/>
    <property type="match status" value="1"/>
</dbReference>
<keyword evidence="4" id="KW-0732">Signal</keyword>
<sequence length="171" mass="17963">MRFAITLFAILATCAALTIAGPLPYKQHSDGPGSGSGGSGHATSYAVVTKHEDAAGGQHGGQKAYDGAKNDHYGGHGHGHVDGHGDDYNSHPRYEFAYGVEDSKTGDVKEHQESRDGDNVKGSYSLKESDGTTRIVTYTSDKKNGFEATVHKIGQANGAGGKAEHNGYYGH</sequence>
<dbReference type="KEGG" id="mde:101895529"/>
<dbReference type="OrthoDB" id="6382835at2759"/>
<dbReference type="PANTHER" id="PTHR12236:SF95">
    <property type="entry name" value="CUTICULAR PROTEIN 76BD, ISOFORM C-RELATED"/>
    <property type="match status" value="1"/>
</dbReference>
<dbReference type="Proteomes" id="UP001652621">
    <property type="component" value="Unplaced"/>
</dbReference>
<dbReference type="PANTHER" id="PTHR12236">
    <property type="entry name" value="STRUCTURAL CONTITUENT OF CUTICLE"/>
    <property type="match status" value="1"/>
</dbReference>
<dbReference type="RefSeq" id="XP_058981657.1">
    <property type="nucleotide sequence ID" value="XM_059125674.1"/>
</dbReference>
<dbReference type="AlphaFoldDB" id="A0A1I8MUB1"/>
<reference evidence="7" key="2">
    <citation type="submission" date="2025-05" db="UniProtKB">
        <authorList>
            <consortium name="RefSeq"/>
        </authorList>
    </citation>
    <scope>IDENTIFICATION</scope>
    <source>
        <strain evidence="7">Aabys</strain>
        <tissue evidence="7">Whole body</tissue>
    </source>
</reference>
<dbReference type="VEuPathDB" id="VectorBase:MDOMA2_016760"/>
<evidence type="ECO:0000256" key="2">
    <source>
        <dbReference type="PROSITE-ProRule" id="PRU00497"/>
    </source>
</evidence>
<proteinExistence type="predicted"/>
<dbReference type="GO" id="GO:0031012">
    <property type="term" value="C:extracellular matrix"/>
    <property type="evidence" value="ECO:0007669"/>
    <property type="project" value="TreeGrafter"/>
</dbReference>
<evidence type="ECO:0000256" key="1">
    <source>
        <dbReference type="ARBA" id="ARBA00022460"/>
    </source>
</evidence>
<dbReference type="InterPro" id="IPR000618">
    <property type="entry name" value="Insect_cuticle"/>
</dbReference>
<feature type="compositionally biased region" description="Basic and acidic residues" evidence="3">
    <location>
        <begin position="101"/>
        <end position="119"/>
    </location>
</feature>
<dbReference type="GO" id="GO:0042302">
    <property type="term" value="F:structural constituent of cuticle"/>
    <property type="evidence" value="ECO:0007669"/>
    <property type="project" value="UniProtKB-UniRule"/>
</dbReference>
<reference evidence="5" key="1">
    <citation type="submission" date="2020-05" db="UniProtKB">
        <authorList>
            <consortium name="EnsemblMetazoa"/>
        </authorList>
    </citation>
    <scope>IDENTIFICATION</scope>
    <source>
        <strain evidence="5">Aabys</strain>
    </source>
</reference>
<feature type="compositionally biased region" description="Basic and acidic residues" evidence="3">
    <location>
        <begin position="66"/>
        <end position="94"/>
    </location>
</feature>